<gene>
    <name evidence="4" type="ORF">ERS450000_01505</name>
</gene>
<reference evidence="5" key="1">
    <citation type="submission" date="2015-03" db="EMBL/GenBank/DDBJ databases">
        <authorList>
            <consortium name="Pathogen Informatics"/>
        </authorList>
    </citation>
    <scope>NUCLEOTIDE SEQUENCE [LARGE SCALE GENOMIC DNA]</scope>
    <source>
        <strain evidence="5">NCTC11134</strain>
    </source>
</reference>
<feature type="domain" description="Mce/MlaD" evidence="2">
    <location>
        <begin position="55"/>
        <end position="129"/>
    </location>
</feature>
<organism evidence="4 5">
    <name type="scientific">Nocardia farcinica</name>
    <dbReference type="NCBI Taxonomy" id="37329"/>
    <lineage>
        <taxon>Bacteria</taxon>
        <taxon>Bacillati</taxon>
        <taxon>Actinomycetota</taxon>
        <taxon>Actinomycetes</taxon>
        <taxon>Mycobacteriales</taxon>
        <taxon>Nocardiaceae</taxon>
        <taxon>Nocardia</taxon>
    </lineage>
</organism>
<dbReference type="NCBIfam" id="TIGR00996">
    <property type="entry name" value="Mtu_fam_mce"/>
    <property type="match status" value="1"/>
</dbReference>
<dbReference type="InterPro" id="IPR052336">
    <property type="entry name" value="MlaD_Phospholipid_Transporter"/>
</dbReference>
<dbReference type="PANTHER" id="PTHR33371:SF19">
    <property type="entry name" value="MCE-FAMILY PROTEIN MCE4A"/>
    <property type="match status" value="1"/>
</dbReference>
<evidence type="ECO:0000259" key="3">
    <source>
        <dbReference type="Pfam" id="PF11887"/>
    </source>
</evidence>
<dbReference type="AlphaFoldDB" id="A0A0H5P044"/>
<dbReference type="RefSeq" id="WP_082668609.1">
    <property type="nucleotide sequence ID" value="NZ_CP031418.1"/>
</dbReference>
<dbReference type="GO" id="GO:0051701">
    <property type="term" value="P:biological process involved in interaction with host"/>
    <property type="evidence" value="ECO:0007669"/>
    <property type="project" value="TreeGrafter"/>
</dbReference>
<keyword evidence="1" id="KW-1133">Transmembrane helix</keyword>
<proteinExistence type="predicted"/>
<keyword evidence="1" id="KW-0812">Transmembrane</keyword>
<dbReference type="PANTHER" id="PTHR33371">
    <property type="entry name" value="INTERMEMBRANE PHOSPHOLIPID TRANSPORT SYSTEM BINDING PROTEIN MLAD-RELATED"/>
    <property type="match status" value="1"/>
</dbReference>
<dbReference type="InterPro" id="IPR005693">
    <property type="entry name" value="Mce"/>
</dbReference>
<name>A0A0H5P044_NOCFR</name>
<dbReference type="InterPro" id="IPR024516">
    <property type="entry name" value="Mce_C"/>
</dbReference>
<dbReference type="Pfam" id="PF11887">
    <property type="entry name" value="Mce4_CUP1"/>
    <property type="match status" value="1"/>
</dbReference>
<evidence type="ECO:0000259" key="2">
    <source>
        <dbReference type="Pfam" id="PF02470"/>
    </source>
</evidence>
<dbReference type="InterPro" id="IPR003399">
    <property type="entry name" value="Mce/MlaD"/>
</dbReference>
<sequence length="409" mass="43362">MDAGQSDSHERYVLLRTAWSLLRLKVAGLAMVTVLLAVMLLALAMFTGRFQSTAVVTVDAPRSGLVLDPDAKVRMRGVEIGRVAAIEPAAGRVRLTLALDPELMRMVPENALVDIRSTTVFGAKYVKFVAPPQPSDRPLRAGALVRGESVTVEFNTLFQRLSTILSRIDPAELNATLSAIGQALHGRGETLGDLLARADAYLREMNPTLPALRADMAATAQVGHLYADTAPELLHTVDNATGTATTLTEHAAEFDEVLMNVTGLAQTAGTVLAANEGRLAESLGLLAPTTGLLNRYNPVFYCIVTGVASVLPQGEAIFGGNQPGAAFNTNFMLGGEPYSYPEDLPKVNATGGPSCAGITDRVPGSHADYVVTDTSEGAPFTPSTGIRWLDDPPRVFEIIFAGLPGVGRR</sequence>
<dbReference type="GO" id="GO:0005576">
    <property type="term" value="C:extracellular region"/>
    <property type="evidence" value="ECO:0007669"/>
    <property type="project" value="TreeGrafter"/>
</dbReference>
<dbReference type="Pfam" id="PF02470">
    <property type="entry name" value="MlaD"/>
    <property type="match status" value="1"/>
</dbReference>
<dbReference type="Proteomes" id="UP000057820">
    <property type="component" value="Chromosome 1"/>
</dbReference>
<keyword evidence="1" id="KW-0472">Membrane</keyword>
<evidence type="ECO:0000313" key="4">
    <source>
        <dbReference type="EMBL" id="CRY75766.1"/>
    </source>
</evidence>
<accession>A0A0H5P044</accession>
<protein>
    <submittedName>
        <fullName evidence="4">Virulence factor Mce family protein</fullName>
    </submittedName>
</protein>
<feature type="domain" description="Mammalian cell entry C-terminal" evidence="3">
    <location>
        <begin position="136"/>
        <end position="353"/>
    </location>
</feature>
<feature type="transmembrane region" description="Helical" evidence="1">
    <location>
        <begin position="26"/>
        <end position="46"/>
    </location>
</feature>
<evidence type="ECO:0000256" key="1">
    <source>
        <dbReference type="SAM" id="Phobius"/>
    </source>
</evidence>
<dbReference type="KEGG" id="nfr:ERS450000_01505"/>
<evidence type="ECO:0000313" key="5">
    <source>
        <dbReference type="Proteomes" id="UP000057820"/>
    </source>
</evidence>
<dbReference type="EMBL" id="LN868938">
    <property type="protein sequence ID" value="CRY75766.1"/>
    <property type="molecule type" value="Genomic_DNA"/>
</dbReference>